<keyword evidence="5 9" id="KW-0269">Exonuclease</keyword>
<feature type="domain" description="DHHA1" evidence="7">
    <location>
        <begin position="356"/>
        <end position="444"/>
    </location>
</feature>
<organism evidence="9">
    <name type="scientific">hydrothermal vent metagenome</name>
    <dbReference type="NCBI Taxonomy" id="652676"/>
    <lineage>
        <taxon>unclassified sequences</taxon>
        <taxon>metagenomes</taxon>
        <taxon>ecological metagenomes</taxon>
    </lineage>
</organism>
<dbReference type="Pfam" id="PF02272">
    <property type="entry name" value="DHHA1"/>
    <property type="match status" value="1"/>
</dbReference>
<dbReference type="SUPFAM" id="SSF64182">
    <property type="entry name" value="DHH phosphoesterases"/>
    <property type="match status" value="1"/>
</dbReference>
<dbReference type="Gene3D" id="3.90.1640.30">
    <property type="match status" value="1"/>
</dbReference>
<dbReference type="NCBIfam" id="TIGR00644">
    <property type="entry name" value="recJ"/>
    <property type="match status" value="1"/>
</dbReference>
<dbReference type="InterPro" id="IPR001667">
    <property type="entry name" value="DDH_dom"/>
</dbReference>
<dbReference type="Pfam" id="PF17768">
    <property type="entry name" value="RecJ_OB"/>
    <property type="match status" value="1"/>
</dbReference>
<evidence type="ECO:0000259" key="7">
    <source>
        <dbReference type="Pfam" id="PF02272"/>
    </source>
</evidence>
<protein>
    <recommendedName>
        <fullName evidence="2">Single-stranded-DNA-specific exonuclease RecJ</fullName>
    </recommendedName>
</protein>
<keyword evidence="4" id="KW-0378">Hydrolase</keyword>
<evidence type="ECO:0000256" key="5">
    <source>
        <dbReference type="ARBA" id="ARBA00022839"/>
    </source>
</evidence>
<dbReference type="InterPro" id="IPR038763">
    <property type="entry name" value="DHH_sf"/>
</dbReference>
<evidence type="ECO:0000256" key="1">
    <source>
        <dbReference type="ARBA" id="ARBA00005915"/>
    </source>
</evidence>
<dbReference type="PANTHER" id="PTHR30255">
    <property type="entry name" value="SINGLE-STRANDED-DNA-SPECIFIC EXONUCLEASE RECJ"/>
    <property type="match status" value="1"/>
</dbReference>
<dbReference type="InterPro" id="IPR003156">
    <property type="entry name" value="DHHA1_dom"/>
</dbReference>
<evidence type="ECO:0000259" key="6">
    <source>
        <dbReference type="Pfam" id="PF01368"/>
    </source>
</evidence>
<comment type="similarity">
    <text evidence="1">Belongs to the RecJ family.</text>
</comment>
<dbReference type="GO" id="GO:0006310">
    <property type="term" value="P:DNA recombination"/>
    <property type="evidence" value="ECO:0007669"/>
    <property type="project" value="InterPro"/>
</dbReference>
<dbReference type="GO" id="GO:0008409">
    <property type="term" value="F:5'-3' exonuclease activity"/>
    <property type="evidence" value="ECO:0007669"/>
    <property type="project" value="InterPro"/>
</dbReference>
<dbReference type="PANTHER" id="PTHR30255:SF2">
    <property type="entry name" value="SINGLE-STRANDED-DNA-SPECIFIC EXONUCLEASE RECJ"/>
    <property type="match status" value="1"/>
</dbReference>
<reference evidence="9" key="1">
    <citation type="submission" date="2018-06" db="EMBL/GenBank/DDBJ databases">
        <authorList>
            <person name="Zhirakovskaya E."/>
        </authorList>
    </citation>
    <scope>NUCLEOTIDE SEQUENCE</scope>
</reference>
<feature type="domain" description="DDH" evidence="6">
    <location>
        <begin position="81"/>
        <end position="236"/>
    </location>
</feature>
<dbReference type="AlphaFoldDB" id="A0A3B1CGI7"/>
<dbReference type="GO" id="GO:0003676">
    <property type="term" value="F:nucleic acid binding"/>
    <property type="evidence" value="ECO:0007669"/>
    <property type="project" value="InterPro"/>
</dbReference>
<evidence type="ECO:0000256" key="3">
    <source>
        <dbReference type="ARBA" id="ARBA00022722"/>
    </source>
</evidence>
<evidence type="ECO:0000256" key="4">
    <source>
        <dbReference type="ARBA" id="ARBA00022801"/>
    </source>
</evidence>
<evidence type="ECO:0000259" key="8">
    <source>
        <dbReference type="Pfam" id="PF17768"/>
    </source>
</evidence>
<gene>
    <name evidence="9" type="ORF">MNBD_NITROSPINAE03-1876</name>
</gene>
<dbReference type="InterPro" id="IPR051673">
    <property type="entry name" value="SSDNA_exonuclease_RecJ"/>
</dbReference>
<feature type="domain" description="RecJ OB" evidence="8">
    <location>
        <begin position="463"/>
        <end position="571"/>
    </location>
</feature>
<dbReference type="EMBL" id="UOGB01000036">
    <property type="protein sequence ID" value="VAX15897.1"/>
    <property type="molecule type" value="Genomic_DNA"/>
</dbReference>
<dbReference type="InterPro" id="IPR004610">
    <property type="entry name" value="RecJ"/>
</dbReference>
<sequence length="577" mass="62114">MKRKKCWIISKGDKNAEETLVKHFSIDPIVARILANRGVTTTGQADSFFKAPLDELLDPMLMASMPEAVDRILSAKDNKEKVVVFGDYDADGITATAILLRFFAQTGIEAGHYIPDRHAEGYGMSEQAIEKIGSGGCNLIITVDNGINAVGAVDFAKGLGIDVIITDHHQPNGPLPNAVAVLNPARPDCRYPFKLLAGVGVAFKLIMALRSEMGRRGAARESLPNLKRYLDLVVVGVVADCSALVGENRIIARRGLEELSKSGKAGLSALKSVAGIDGSVSSQDVGFSLAPRLNSAGRMKSAEPGLELLMTENPRRAKELAMFLDGENRLRRQLQGEIFEDAEKMALAEVDFSRDKAIVLGSEKWHSGIIGIAASKIKDEFYLPTALVSFNGGVGKGSARSIASFDLSGALKKCESALLKFGGHKGAAGFTVRKGDFDRFKNMFLAIACEEISEVDINPVLNIDCEADPGLMGEELVGAIEALGPFGEGFSPPKFACRGIGFSAPPFYMGETGQHVRLAVNGGLGKAEIVGFNMGAFFKNVSISDDSFDIVYTPEKNVWRGVERIQLRLEDIRLTEK</sequence>
<dbReference type="Pfam" id="PF01368">
    <property type="entry name" value="DHH"/>
    <property type="match status" value="1"/>
</dbReference>
<keyword evidence="3" id="KW-0540">Nuclease</keyword>
<dbReference type="InterPro" id="IPR041122">
    <property type="entry name" value="RecJ_OB"/>
</dbReference>
<evidence type="ECO:0000256" key="2">
    <source>
        <dbReference type="ARBA" id="ARBA00019841"/>
    </source>
</evidence>
<evidence type="ECO:0000313" key="9">
    <source>
        <dbReference type="EMBL" id="VAX15897.1"/>
    </source>
</evidence>
<accession>A0A3B1CGI7</accession>
<dbReference type="GO" id="GO:0006281">
    <property type="term" value="P:DNA repair"/>
    <property type="evidence" value="ECO:0007669"/>
    <property type="project" value="InterPro"/>
</dbReference>
<dbReference type="Gene3D" id="3.10.310.30">
    <property type="match status" value="1"/>
</dbReference>
<name>A0A3B1CGI7_9ZZZZ</name>
<proteinExistence type="inferred from homology"/>